<dbReference type="AlphaFoldDB" id="A0A0B7BC47"/>
<evidence type="ECO:0000313" key="1">
    <source>
        <dbReference type="EMBL" id="CEK89866.1"/>
    </source>
</evidence>
<sequence length="51" mass="5752">MSANKKLDMNQPNWEQYKWSNGEGLASLHRVLIHMAPFLSTEIAHPSSSVV</sequence>
<gene>
    <name evidence="1" type="primary">ORF173455</name>
</gene>
<organism evidence="1">
    <name type="scientific">Arion vulgaris</name>
    <dbReference type="NCBI Taxonomy" id="1028688"/>
    <lineage>
        <taxon>Eukaryota</taxon>
        <taxon>Metazoa</taxon>
        <taxon>Spiralia</taxon>
        <taxon>Lophotrochozoa</taxon>
        <taxon>Mollusca</taxon>
        <taxon>Gastropoda</taxon>
        <taxon>Heterobranchia</taxon>
        <taxon>Euthyneura</taxon>
        <taxon>Panpulmonata</taxon>
        <taxon>Eupulmonata</taxon>
        <taxon>Stylommatophora</taxon>
        <taxon>Helicina</taxon>
        <taxon>Arionoidea</taxon>
        <taxon>Arionidae</taxon>
        <taxon>Arion</taxon>
    </lineage>
</organism>
<protein>
    <submittedName>
        <fullName evidence="1">Uncharacterized protein</fullName>
    </submittedName>
</protein>
<proteinExistence type="predicted"/>
<reference evidence="1" key="1">
    <citation type="submission" date="2014-12" db="EMBL/GenBank/DDBJ databases">
        <title>Insight into the proteome of Arion vulgaris.</title>
        <authorList>
            <person name="Aradska J."/>
            <person name="Bulat T."/>
            <person name="Smidak R."/>
            <person name="Sarate P."/>
            <person name="Gangsoo J."/>
            <person name="Sialana F."/>
            <person name="Bilban M."/>
            <person name="Lubec G."/>
        </authorList>
    </citation>
    <scope>NUCLEOTIDE SEQUENCE</scope>
    <source>
        <tissue evidence="1">Skin</tissue>
    </source>
</reference>
<name>A0A0B7BC47_9EUPU</name>
<accession>A0A0B7BC47</accession>
<dbReference type="EMBL" id="HACG01043001">
    <property type="protein sequence ID" value="CEK89866.1"/>
    <property type="molecule type" value="Transcribed_RNA"/>
</dbReference>